<dbReference type="Gene3D" id="3.10.129.10">
    <property type="entry name" value="Hotdog Thioesterase"/>
    <property type="match status" value="1"/>
</dbReference>
<sequence length="147" mass="16212">MRAQHIGHAWPSFDVVIERGAAIAFARGLDETNPVYLDEAAARAAGLRGIAVLPTFPIAMSTERVDLIYDMLHRLSVDPAKILHANQRFVHHQPMVVGDRLTGTKRIANIADRKNGTLTFIDTVIEYRNAAGEPVCEDHCSLVARNT</sequence>
<gene>
    <name evidence="2" type="ORF">DES47_11620</name>
</gene>
<evidence type="ECO:0000313" key="2">
    <source>
        <dbReference type="EMBL" id="TDP60421.1"/>
    </source>
</evidence>
<dbReference type="SUPFAM" id="SSF54637">
    <property type="entry name" value="Thioesterase/thiol ester dehydrase-isomerase"/>
    <property type="match status" value="1"/>
</dbReference>
<dbReference type="EMBL" id="SNXS01000016">
    <property type="protein sequence ID" value="TDP60421.1"/>
    <property type="molecule type" value="Genomic_DNA"/>
</dbReference>
<dbReference type="Pfam" id="PF13452">
    <property type="entry name" value="FAS1_DH_region"/>
    <property type="match status" value="1"/>
</dbReference>
<accession>A0A4R6QD93</accession>
<keyword evidence="3" id="KW-1185">Reference proteome</keyword>
<dbReference type="AlphaFoldDB" id="A0A4R6QD93"/>
<feature type="domain" description="FAS1-like dehydratase" evidence="1">
    <location>
        <begin position="5"/>
        <end position="137"/>
    </location>
</feature>
<reference evidence="2 3" key="1">
    <citation type="submission" date="2019-03" db="EMBL/GenBank/DDBJ databases">
        <title>Genomic Encyclopedia of Type Strains, Phase IV (KMG-IV): sequencing the most valuable type-strain genomes for metagenomic binning, comparative biology and taxonomic classification.</title>
        <authorList>
            <person name="Goeker M."/>
        </authorList>
    </citation>
    <scope>NUCLEOTIDE SEQUENCE [LARGE SCALE GENOMIC DNA]</scope>
    <source>
        <strain evidence="2 3">DSM 16998</strain>
    </source>
</reference>
<protein>
    <submittedName>
        <fullName evidence="2">MaoC dehydratase-like protein</fullName>
    </submittedName>
</protein>
<organism evidence="2 3">
    <name type="scientific">Roseateles toxinivorans</name>
    <dbReference type="NCBI Taxonomy" id="270368"/>
    <lineage>
        <taxon>Bacteria</taxon>
        <taxon>Pseudomonadati</taxon>
        <taxon>Pseudomonadota</taxon>
        <taxon>Betaproteobacteria</taxon>
        <taxon>Burkholderiales</taxon>
        <taxon>Sphaerotilaceae</taxon>
        <taxon>Roseateles</taxon>
    </lineage>
</organism>
<evidence type="ECO:0000259" key="1">
    <source>
        <dbReference type="Pfam" id="PF13452"/>
    </source>
</evidence>
<dbReference type="OrthoDB" id="5522043at2"/>
<dbReference type="InterPro" id="IPR029069">
    <property type="entry name" value="HotDog_dom_sf"/>
</dbReference>
<dbReference type="PIRSF" id="PIRSF018072">
    <property type="entry name" value="UCP018072"/>
    <property type="match status" value="1"/>
</dbReference>
<comment type="caution">
    <text evidence="2">The sequence shown here is derived from an EMBL/GenBank/DDBJ whole genome shotgun (WGS) entry which is preliminary data.</text>
</comment>
<proteinExistence type="predicted"/>
<dbReference type="InterPro" id="IPR039569">
    <property type="entry name" value="FAS1-like_DH_region"/>
</dbReference>
<dbReference type="RefSeq" id="WP_133703918.1">
    <property type="nucleotide sequence ID" value="NZ_SNXS01000016.1"/>
</dbReference>
<dbReference type="Proteomes" id="UP000295361">
    <property type="component" value="Unassembled WGS sequence"/>
</dbReference>
<dbReference type="InParanoid" id="A0A4R6QD93"/>
<dbReference type="InterPro" id="IPR016709">
    <property type="entry name" value="HadA-like"/>
</dbReference>
<evidence type="ECO:0000313" key="3">
    <source>
        <dbReference type="Proteomes" id="UP000295361"/>
    </source>
</evidence>
<name>A0A4R6QD93_9BURK</name>